<name>A0A1D2NFT9_ORCCI</name>
<keyword evidence="3" id="KW-1015">Disulfide bond</keyword>
<comment type="caution">
    <text evidence="7">The sequence shown here is derived from an EMBL/GenBank/DDBJ whole genome shotgun (WGS) entry which is preliminary data.</text>
</comment>
<reference evidence="7 8" key="1">
    <citation type="journal article" date="2016" name="Genome Biol. Evol.">
        <title>Gene Family Evolution Reflects Adaptation to Soil Environmental Stressors in the Genome of the Collembolan Orchesella cincta.</title>
        <authorList>
            <person name="Faddeeva-Vakhrusheva A."/>
            <person name="Derks M.F."/>
            <person name="Anvar S.Y."/>
            <person name="Agamennone V."/>
            <person name="Suring W."/>
            <person name="Smit S."/>
            <person name="van Straalen N.M."/>
            <person name="Roelofs D."/>
        </authorList>
    </citation>
    <scope>NUCLEOTIDE SEQUENCE [LARGE SCALE GENOMIC DNA]</scope>
    <source>
        <tissue evidence="7">Mixed pool</tissue>
    </source>
</reference>
<feature type="domain" description="Spaetzle" evidence="6">
    <location>
        <begin position="492"/>
        <end position="582"/>
    </location>
</feature>
<dbReference type="AlphaFoldDB" id="A0A1D2NFT9"/>
<sequence>MTVGVDDCGAPDTMEGSRSDGGCSKCGGGGRNGSDISDSDPFILRTRRGTKYRRRDEEVVDLDVKDGYSLVIPSSWTLLLASLVIIICSISAVSAIDLTPHGGFYHQRDEFSSSQSEYGGGGDDMIMTCSRPTKSSRAAKYLAIKQLDIPCDMVDKKAAWCNLPGDKYPWHAVRRFVFENQGLMRRMYGEVRQLSLLRMEFEDDLDDELEEERRMPPRAPPLTEDHRRNSILTEILDESLPRVLSQSPPGDQLLLRDHNNLMNGRGSTPRSFPAGAVENYKQRSSEELLRIMNNETTEVTIPSEQVTTDSVVLVASELLNGTTTTTVVDLGETGAPVTAGSVRSGVAEEVVVVTEEATQSTASGITEMENGTDEEQALLAAVGGGVVTTTEEITMSSLNENGDDEVVNQEPGSEQVGLNLNQQLNDGGMEIGGMGSDESHDFLNLDKNHILYFDDVGKNRRPVGGGSDQYAQPPRQEDMQQQAAQGKLKAVNACPVKEEVVAPYWANNTRGEILALLNLYPFEQYIHWERCNHENKQMFCRQGCRCEQQYRLHRLLAFDPTNECRGIFSDWFRFPSCCVCRCYLNEYELMMLNAAGQDNPPPSSAGSPKSRTSDRIRSPRKILLEQLVDGPDVHGVDDIHFFYKQGFNHEHNHGAQPRRKRQV</sequence>
<evidence type="ECO:0000256" key="2">
    <source>
        <dbReference type="ARBA" id="ARBA00022729"/>
    </source>
</evidence>
<dbReference type="EMBL" id="LJIJ01000058">
    <property type="protein sequence ID" value="ODN03955.1"/>
    <property type="molecule type" value="Genomic_DNA"/>
</dbReference>
<dbReference type="Proteomes" id="UP000094527">
    <property type="component" value="Unassembled WGS sequence"/>
</dbReference>
<dbReference type="Pfam" id="PF16077">
    <property type="entry name" value="Spaetzle"/>
    <property type="match status" value="1"/>
</dbReference>
<evidence type="ECO:0000313" key="7">
    <source>
        <dbReference type="EMBL" id="ODN03955.1"/>
    </source>
</evidence>
<accession>A0A1D2NFT9</accession>
<keyword evidence="8" id="KW-1185">Reference proteome</keyword>
<dbReference type="GO" id="GO:0045087">
    <property type="term" value="P:innate immune response"/>
    <property type="evidence" value="ECO:0007669"/>
    <property type="project" value="TreeGrafter"/>
</dbReference>
<gene>
    <name evidence="7" type="ORF">Ocin01_02695</name>
</gene>
<dbReference type="SUPFAM" id="SSF57501">
    <property type="entry name" value="Cystine-knot cytokines"/>
    <property type="match status" value="1"/>
</dbReference>
<dbReference type="InterPro" id="IPR029034">
    <property type="entry name" value="Cystine-knot_cytokine"/>
</dbReference>
<dbReference type="STRING" id="48709.A0A1D2NFT9"/>
<evidence type="ECO:0000256" key="3">
    <source>
        <dbReference type="ARBA" id="ARBA00023157"/>
    </source>
</evidence>
<feature type="region of interest" description="Disordered" evidence="5">
    <location>
        <begin position="462"/>
        <end position="481"/>
    </location>
</feature>
<evidence type="ECO:0000259" key="6">
    <source>
        <dbReference type="Pfam" id="PF16077"/>
    </source>
</evidence>
<dbReference type="InterPro" id="IPR052444">
    <property type="entry name" value="Spz/Toll_ligand-like"/>
</dbReference>
<dbReference type="PANTHER" id="PTHR23199:SF5">
    <property type="entry name" value="PROTEIN SPAETZLE 4"/>
    <property type="match status" value="1"/>
</dbReference>
<dbReference type="GO" id="GO:0005615">
    <property type="term" value="C:extracellular space"/>
    <property type="evidence" value="ECO:0007669"/>
    <property type="project" value="UniProtKB-ARBA"/>
</dbReference>
<keyword evidence="2" id="KW-0732">Signal</keyword>
<evidence type="ECO:0000313" key="8">
    <source>
        <dbReference type="Proteomes" id="UP000094527"/>
    </source>
</evidence>
<proteinExistence type="predicted"/>
<organism evidence="7 8">
    <name type="scientific">Orchesella cincta</name>
    <name type="common">Springtail</name>
    <name type="synonym">Podura cincta</name>
    <dbReference type="NCBI Taxonomy" id="48709"/>
    <lineage>
        <taxon>Eukaryota</taxon>
        <taxon>Metazoa</taxon>
        <taxon>Ecdysozoa</taxon>
        <taxon>Arthropoda</taxon>
        <taxon>Hexapoda</taxon>
        <taxon>Collembola</taxon>
        <taxon>Entomobryomorpha</taxon>
        <taxon>Entomobryoidea</taxon>
        <taxon>Orchesellidae</taxon>
        <taxon>Orchesellinae</taxon>
        <taxon>Orchesella</taxon>
    </lineage>
</organism>
<evidence type="ECO:0000256" key="1">
    <source>
        <dbReference type="ARBA" id="ARBA00011748"/>
    </source>
</evidence>
<evidence type="ECO:0000256" key="4">
    <source>
        <dbReference type="ARBA" id="ARBA00023180"/>
    </source>
</evidence>
<dbReference type="GO" id="GO:0021556">
    <property type="term" value="P:central nervous system formation"/>
    <property type="evidence" value="ECO:0007669"/>
    <property type="project" value="TreeGrafter"/>
</dbReference>
<keyword evidence="4" id="KW-0325">Glycoprotein</keyword>
<dbReference type="GO" id="GO:0008083">
    <property type="term" value="F:growth factor activity"/>
    <property type="evidence" value="ECO:0007669"/>
    <property type="project" value="TreeGrafter"/>
</dbReference>
<feature type="region of interest" description="Disordered" evidence="5">
    <location>
        <begin position="1"/>
        <end position="40"/>
    </location>
</feature>
<dbReference type="PANTHER" id="PTHR23199">
    <property type="entry name" value="NEUROTROPHIN 1-RELATED"/>
    <property type="match status" value="1"/>
</dbReference>
<dbReference type="GO" id="GO:0005121">
    <property type="term" value="F:Toll binding"/>
    <property type="evidence" value="ECO:0007669"/>
    <property type="project" value="TreeGrafter"/>
</dbReference>
<dbReference type="OrthoDB" id="6594799at2759"/>
<evidence type="ECO:0000256" key="5">
    <source>
        <dbReference type="SAM" id="MobiDB-lite"/>
    </source>
</evidence>
<protein>
    <recommendedName>
        <fullName evidence="6">Spaetzle domain-containing protein</fullName>
    </recommendedName>
</protein>
<dbReference type="FunFam" id="2.10.90.10:FF:000018">
    <property type="entry name" value="Spatzle 4"/>
    <property type="match status" value="1"/>
</dbReference>
<comment type="subunit">
    <text evidence="1">Homodimer; disulfide-linked.</text>
</comment>
<dbReference type="InterPro" id="IPR032104">
    <property type="entry name" value="Spaetzle"/>
</dbReference>
<dbReference type="Gene3D" id="2.10.90.10">
    <property type="entry name" value="Cystine-knot cytokines"/>
    <property type="match status" value="1"/>
</dbReference>